<evidence type="ECO:0008006" key="3">
    <source>
        <dbReference type="Google" id="ProtNLM"/>
    </source>
</evidence>
<evidence type="ECO:0000313" key="1">
    <source>
        <dbReference type="EMBL" id="KAJ8893346.1"/>
    </source>
</evidence>
<evidence type="ECO:0000313" key="2">
    <source>
        <dbReference type="Proteomes" id="UP001159363"/>
    </source>
</evidence>
<protein>
    <recommendedName>
        <fullName evidence="3">Reverse transcriptase domain-containing protein</fullName>
    </recommendedName>
</protein>
<dbReference type="PANTHER" id="PTHR47331">
    <property type="entry name" value="PHD-TYPE DOMAIN-CONTAINING PROTEIN"/>
    <property type="match status" value="1"/>
</dbReference>
<comment type="caution">
    <text evidence="1">The sequence shown here is derived from an EMBL/GenBank/DDBJ whole genome shotgun (WGS) entry which is preliminary data.</text>
</comment>
<reference evidence="1 2" key="1">
    <citation type="submission" date="2023-02" db="EMBL/GenBank/DDBJ databases">
        <title>LHISI_Scaffold_Assembly.</title>
        <authorList>
            <person name="Stuart O.P."/>
            <person name="Cleave R."/>
            <person name="Magrath M.J.L."/>
            <person name="Mikheyev A.S."/>
        </authorList>
    </citation>
    <scope>NUCLEOTIDE SEQUENCE [LARGE SCALE GENOMIC DNA]</scope>
    <source>
        <strain evidence="1">Daus_M_001</strain>
        <tissue evidence="1">Leg muscle</tissue>
    </source>
</reference>
<sequence length="239" mass="27606">MKSPFLGRRVIASLKGVKYQKVFKDWESEGTIEEVYEEEIQDERYYLSHKGVFKEDSNTAVRPVVDTLCRLRGKPSLNDWDPTCWKAFLYCHNRVVFGVSCNPFLLGAVLDRHLMNSLCYPEMVEMLRLSLYVDNYITSVNTEEKLHQFIDESRMILLQAKFDLRVSEYTKSNLGEMTSVLGLTWNLVVHVLLCKIVDVQRFGENIARRSVLLNAHSIFDPLGSTCPIYIALKILLQES</sequence>
<proteinExistence type="predicted"/>
<dbReference type="Proteomes" id="UP001159363">
    <property type="component" value="Chromosome 2"/>
</dbReference>
<accession>A0ABQ9IAJ5</accession>
<organism evidence="1 2">
    <name type="scientific">Dryococelus australis</name>
    <dbReference type="NCBI Taxonomy" id="614101"/>
    <lineage>
        <taxon>Eukaryota</taxon>
        <taxon>Metazoa</taxon>
        <taxon>Ecdysozoa</taxon>
        <taxon>Arthropoda</taxon>
        <taxon>Hexapoda</taxon>
        <taxon>Insecta</taxon>
        <taxon>Pterygota</taxon>
        <taxon>Neoptera</taxon>
        <taxon>Polyneoptera</taxon>
        <taxon>Phasmatodea</taxon>
        <taxon>Verophasmatodea</taxon>
        <taxon>Anareolatae</taxon>
        <taxon>Phasmatidae</taxon>
        <taxon>Eurycanthinae</taxon>
        <taxon>Dryococelus</taxon>
    </lineage>
</organism>
<dbReference type="PANTHER" id="PTHR47331:SF1">
    <property type="entry name" value="GAG-LIKE PROTEIN"/>
    <property type="match status" value="1"/>
</dbReference>
<gene>
    <name evidence="1" type="ORF">PR048_005937</name>
</gene>
<name>A0ABQ9IAJ5_9NEOP</name>
<keyword evidence="2" id="KW-1185">Reference proteome</keyword>
<dbReference type="EMBL" id="JARBHB010000002">
    <property type="protein sequence ID" value="KAJ8893346.1"/>
    <property type="molecule type" value="Genomic_DNA"/>
</dbReference>